<keyword evidence="11" id="KW-1185">Reference proteome</keyword>
<evidence type="ECO:0000256" key="2">
    <source>
        <dbReference type="ARBA" id="ARBA00022723"/>
    </source>
</evidence>
<proteinExistence type="inferred from homology"/>
<evidence type="ECO:0000259" key="10">
    <source>
        <dbReference type="PROSITE" id="PS51030"/>
    </source>
</evidence>
<keyword evidence="6" id="KW-0238">DNA-binding</keyword>
<evidence type="ECO:0000256" key="1">
    <source>
        <dbReference type="ARBA" id="ARBA00005993"/>
    </source>
</evidence>
<dbReference type="WBParaSite" id="SMUV_0000977701-mRNA-1">
    <property type="protein sequence ID" value="SMUV_0000977701-mRNA-1"/>
    <property type="gene ID" value="SMUV_0000977701"/>
</dbReference>
<dbReference type="GO" id="GO:0008270">
    <property type="term" value="F:zinc ion binding"/>
    <property type="evidence" value="ECO:0007669"/>
    <property type="project" value="UniProtKB-KW"/>
</dbReference>
<keyword evidence="8" id="KW-0675">Receptor</keyword>
<dbReference type="SUPFAM" id="SSF57716">
    <property type="entry name" value="Glucocorticoid receptor-like (DNA-binding domain)"/>
    <property type="match status" value="1"/>
</dbReference>
<dbReference type="PROSITE" id="PS00031">
    <property type="entry name" value="NUCLEAR_REC_DBD_1"/>
    <property type="match status" value="1"/>
</dbReference>
<sequence>MTCLGRCMPSSVPCQICGDRSYGKHYGLWTCDGCSCFFKRRYLTAGDNNCPVDKTRRNWCPACRLRKCYQMNMNPNAVQKERGPRKKKQESSYKDVISHLTSQSTSFFLSVMLNE</sequence>
<protein>
    <submittedName>
        <fullName evidence="12">Nuclear receptor domain-containing protein</fullName>
    </submittedName>
</protein>
<dbReference type="InterPro" id="IPR013088">
    <property type="entry name" value="Znf_NHR/GATA"/>
</dbReference>
<dbReference type="PANTHER" id="PTHR24083">
    <property type="entry name" value="NUCLEAR HORMONE RECEPTOR"/>
    <property type="match status" value="1"/>
</dbReference>
<dbReference type="GO" id="GO:0003700">
    <property type="term" value="F:DNA-binding transcription factor activity"/>
    <property type="evidence" value="ECO:0007669"/>
    <property type="project" value="InterPro"/>
</dbReference>
<dbReference type="Gene3D" id="3.30.50.10">
    <property type="entry name" value="Erythroid Transcription Factor GATA-1, subunit A"/>
    <property type="match status" value="1"/>
</dbReference>
<evidence type="ECO:0000256" key="8">
    <source>
        <dbReference type="ARBA" id="ARBA00023170"/>
    </source>
</evidence>
<evidence type="ECO:0000256" key="7">
    <source>
        <dbReference type="ARBA" id="ARBA00023163"/>
    </source>
</evidence>
<comment type="similarity">
    <text evidence="1">Belongs to the nuclear hormone receptor family.</text>
</comment>
<keyword evidence="9" id="KW-0539">Nucleus</keyword>
<evidence type="ECO:0000256" key="3">
    <source>
        <dbReference type="ARBA" id="ARBA00022771"/>
    </source>
</evidence>
<dbReference type="InterPro" id="IPR001628">
    <property type="entry name" value="Znf_hrmn_rcpt"/>
</dbReference>
<evidence type="ECO:0000256" key="9">
    <source>
        <dbReference type="ARBA" id="ARBA00023242"/>
    </source>
</evidence>
<dbReference type="InterPro" id="IPR050274">
    <property type="entry name" value="Nuclear_hormone_rcpt_NR2"/>
</dbReference>
<keyword evidence="7" id="KW-0804">Transcription</keyword>
<dbReference type="PROSITE" id="PS51030">
    <property type="entry name" value="NUCLEAR_REC_DBD_2"/>
    <property type="match status" value="1"/>
</dbReference>
<keyword evidence="2" id="KW-0479">Metal-binding</keyword>
<evidence type="ECO:0000256" key="6">
    <source>
        <dbReference type="ARBA" id="ARBA00023125"/>
    </source>
</evidence>
<name>A0A0N5AXU5_9BILA</name>
<dbReference type="Proteomes" id="UP000046393">
    <property type="component" value="Unplaced"/>
</dbReference>
<evidence type="ECO:0000256" key="4">
    <source>
        <dbReference type="ARBA" id="ARBA00022833"/>
    </source>
</evidence>
<evidence type="ECO:0000313" key="12">
    <source>
        <dbReference type="WBParaSite" id="SMUV_0000977701-mRNA-1"/>
    </source>
</evidence>
<evidence type="ECO:0000313" key="11">
    <source>
        <dbReference type="Proteomes" id="UP000046393"/>
    </source>
</evidence>
<keyword evidence="3" id="KW-0863">Zinc-finger</keyword>
<reference evidence="12" key="1">
    <citation type="submission" date="2017-02" db="UniProtKB">
        <authorList>
            <consortium name="WormBaseParasite"/>
        </authorList>
    </citation>
    <scope>IDENTIFICATION</scope>
</reference>
<dbReference type="Pfam" id="PF00105">
    <property type="entry name" value="zf-C4"/>
    <property type="match status" value="1"/>
</dbReference>
<accession>A0A0N5AXU5</accession>
<dbReference type="PRINTS" id="PR00047">
    <property type="entry name" value="STROIDFINGER"/>
</dbReference>
<dbReference type="AlphaFoldDB" id="A0A0N5AXU5"/>
<keyword evidence="4" id="KW-0862">Zinc</keyword>
<dbReference type="STRING" id="451379.A0A0N5AXU5"/>
<dbReference type="GO" id="GO:0043565">
    <property type="term" value="F:sequence-specific DNA binding"/>
    <property type="evidence" value="ECO:0007669"/>
    <property type="project" value="InterPro"/>
</dbReference>
<evidence type="ECO:0000256" key="5">
    <source>
        <dbReference type="ARBA" id="ARBA00023015"/>
    </source>
</evidence>
<feature type="domain" description="Nuclear receptor" evidence="10">
    <location>
        <begin position="11"/>
        <end position="80"/>
    </location>
</feature>
<keyword evidence="5" id="KW-0805">Transcription regulation</keyword>
<dbReference type="SMART" id="SM00399">
    <property type="entry name" value="ZnF_C4"/>
    <property type="match status" value="1"/>
</dbReference>
<organism evidence="11 12">
    <name type="scientific">Syphacia muris</name>
    <dbReference type="NCBI Taxonomy" id="451379"/>
    <lineage>
        <taxon>Eukaryota</taxon>
        <taxon>Metazoa</taxon>
        <taxon>Ecdysozoa</taxon>
        <taxon>Nematoda</taxon>
        <taxon>Chromadorea</taxon>
        <taxon>Rhabditida</taxon>
        <taxon>Spirurina</taxon>
        <taxon>Oxyuridomorpha</taxon>
        <taxon>Oxyuroidea</taxon>
        <taxon>Oxyuridae</taxon>
        <taxon>Syphacia</taxon>
    </lineage>
</organism>